<organism evidence="3 4">
    <name type="scientific">Pelagicoccus albus</name>
    <dbReference type="NCBI Taxonomy" id="415222"/>
    <lineage>
        <taxon>Bacteria</taxon>
        <taxon>Pseudomonadati</taxon>
        <taxon>Verrucomicrobiota</taxon>
        <taxon>Opitutia</taxon>
        <taxon>Puniceicoccales</taxon>
        <taxon>Pelagicoccaceae</taxon>
        <taxon>Pelagicoccus</taxon>
    </lineage>
</organism>
<dbReference type="GO" id="GO:0000166">
    <property type="term" value="F:nucleotide binding"/>
    <property type="evidence" value="ECO:0007669"/>
    <property type="project" value="InterPro"/>
</dbReference>
<dbReference type="PANTHER" id="PTHR47649">
    <property type="entry name" value="RIBONUCLEASE D"/>
    <property type="match status" value="1"/>
</dbReference>
<evidence type="ECO:0000313" key="4">
    <source>
        <dbReference type="Proteomes" id="UP000526501"/>
    </source>
</evidence>
<dbReference type="PANTHER" id="PTHR47649:SF1">
    <property type="entry name" value="RIBONUCLEASE D"/>
    <property type="match status" value="1"/>
</dbReference>
<keyword evidence="4" id="KW-1185">Reference proteome</keyword>
<dbReference type="AlphaFoldDB" id="A0A7X1E996"/>
<feature type="region of interest" description="Disordered" evidence="1">
    <location>
        <begin position="290"/>
        <end position="315"/>
    </location>
</feature>
<dbReference type="InterPro" id="IPR036397">
    <property type="entry name" value="RNaseH_sf"/>
</dbReference>
<dbReference type="InterPro" id="IPR012337">
    <property type="entry name" value="RNaseH-like_sf"/>
</dbReference>
<gene>
    <name evidence="3" type="ORF">H5P27_13070</name>
</gene>
<feature type="compositionally biased region" description="Basic and acidic residues" evidence="1">
    <location>
        <begin position="302"/>
        <end position="315"/>
    </location>
</feature>
<feature type="domain" description="3'-5' exonuclease" evidence="2">
    <location>
        <begin position="12"/>
        <end position="177"/>
    </location>
</feature>
<dbReference type="Pfam" id="PF01612">
    <property type="entry name" value="DNA_pol_A_exo1"/>
    <property type="match status" value="1"/>
</dbReference>
<dbReference type="EMBL" id="JACHVC010000012">
    <property type="protein sequence ID" value="MBC2606978.1"/>
    <property type="molecule type" value="Genomic_DNA"/>
</dbReference>
<comment type="caution">
    <text evidence="3">The sequence shown here is derived from an EMBL/GenBank/DDBJ whole genome shotgun (WGS) entry which is preliminary data.</text>
</comment>
<accession>A0A7X1E996</accession>
<dbReference type="SUPFAM" id="SSF47819">
    <property type="entry name" value="HRDC-like"/>
    <property type="match status" value="1"/>
</dbReference>
<protein>
    <submittedName>
        <fullName evidence="3">HRDC domain-containing protein</fullName>
    </submittedName>
</protein>
<evidence type="ECO:0000313" key="3">
    <source>
        <dbReference type="EMBL" id="MBC2606978.1"/>
    </source>
</evidence>
<dbReference type="InterPro" id="IPR002121">
    <property type="entry name" value="HRDC_dom"/>
</dbReference>
<dbReference type="InterPro" id="IPR044876">
    <property type="entry name" value="HRDC_dom_sf"/>
</dbReference>
<dbReference type="SUPFAM" id="SSF53098">
    <property type="entry name" value="Ribonuclease H-like"/>
    <property type="match status" value="1"/>
</dbReference>
<dbReference type="GO" id="GO:0006139">
    <property type="term" value="P:nucleobase-containing compound metabolic process"/>
    <property type="evidence" value="ECO:0007669"/>
    <property type="project" value="InterPro"/>
</dbReference>
<dbReference type="CDD" id="cd06142">
    <property type="entry name" value="RNaseD_exo"/>
    <property type="match status" value="1"/>
</dbReference>
<dbReference type="Proteomes" id="UP000526501">
    <property type="component" value="Unassembled WGS sequence"/>
</dbReference>
<evidence type="ECO:0000259" key="2">
    <source>
        <dbReference type="SMART" id="SM00474"/>
    </source>
</evidence>
<evidence type="ECO:0000256" key="1">
    <source>
        <dbReference type="SAM" id="MobiDB-lite"/>
    </source>
</evidence>
<reference evidence="3 4" key="1">
    <citation type="submission" date="2020-07" db="EMBL/GenBank/DDBJ databases">
        <authorList>
            <person name="Feng X."/>
        </authorList>
    </citation>
    <scope>NUCLEOTIDE SEQUENCE [LARGE SCALE GENOMIC DNA]</scope>
    <source>
        <strain evidence="3 4">JCM23202</strain>
    </source>
</reference>
<dbReference type="GO" id="GO:0008408">
    <property type="term" value="F:3'-5' exonuclease activity"/>
    <property type="evidence" value="ECO:0007669"/>
    <property type="project" value="InterPro"/>
</dbReference>
<dbReference type="SMART" id="SM00474">
    <property type="entry name" value="35EXOc"/>
    <property type="match status" value="1"/>
</dbReference>
<dbReference type="InterPro" id="IPR002562">
    <property type="entry name" value="3'-5'_exonuclease_dom"/>
</dbReference>
<dbReference type="InterPro" id="IPR051086">
    <property type="entry name" value="RNase_D-like"/>
</dbReference>
<dbReference type="InterPro" id="IPR010997">
    <property type="entry name" value="HRDC-like_sf"/>
</dbReference>
<dbReference type="Gene3D" id="3.30.420.10">
    <property type="entry name" value="Ribonuclease H-like superfamily/Ribonuclease H"/>
    <property type="match status" value="1"/>
</dbReference>
<name>A0A7X1E996_9BACT</name>
<proteinExistence type="predicted"/>
<dbReference type="GO" id="GO:0003676">
    <property type="term" value="F:nucleic acid binding"/>
    <property type="evidence" value="ECO:0007669"/>
    <property type="project" value="InterPro"/>
</dbReference>
<dbReference type="Pfam" id="PF00570">
    <property type="entry name" value="HRDC"/>
    <property type="match status" value="1"/>
</dbReference>
<dbReference type="Gene3D" id="1.10.150.80">
    <property type="entry name" value="HRDC domain"/>
    <property type="match status" value="1"/>
</dbReference>
<sequence>MSKHPSMEEDGFIYVDKQTDLERLCDHLEGETEVALDSEADNLHHFETKLCLLQLRFDETIYLLDVTADLDLERFWKILSGLHLIMHGSDFDLRLFEEFCGFEAKSLFDSMLASQLLGIKRIGLAALLEENFGVRIPKDSQKSDWSQRPLTPKMLKYAATDVLYLHELRDKLMARIRELSREEWLNQRCANQIRIAKSGFPRNDENSWRISRSDRLDERGQAAVYELWHWRQNLAKRLDRPPFKVLGNDYIIALAEGVSEGNWEFVFEGLPQGIQRRARQGLKDALKLGASRDVSTLPQRPPRPERRAPLSQQELDRQDAIKSFRDKLSTTLSIDPTLIATRSQVAQVARDPSDLDGFLNWQKELLEPCLQGLRSEG</sequence>
<dbReference type="RefSeq" id="WP_185660843.1">
    <property type="nucleotide sequence ID" value="NZ_CAWPOO010000012.1"/>
</dbReference>